<dbReference type="EMBL" id="LNIX01000035">
    <property type="protein sequence ID" value="OXA40055.1"/>
    <property type="molecule type" value="Genomic_DNA"/>
</dbReference>
<organism evidence="2 3">
    <name type="scientific">Folsomia candida</name>
    <name type="common">Springtail</name>
    <dbReference type="NCBI Taxonomy" id="158441"/>
    <lineage>
        <taxon>Eukaryota</taxon>
        <taxon>Metazoa</taxon>
        <taxon>Ecdysozoa</taxon>
        <taxon>Arthropoda</taxon>
        <taxon>Hexapoda</taxon>
        <taxon>Collembola</taxon>
        <taxon>Entomobryomorpha</taxon>
        <taxon>Isotomoidea</taxon>
        <taxon>Isotomidae</taxon>
        <taxon>Proisotominae</taxon>
        <taxon>Folsomia</taxon>
    </lineage>
</organism>
<evidence type="ECO:0000256" key="1">
    <source>
        <dbReference type="SAM" id="MobiDB-lite"/>
    </source>
</evidence>
<keyword evidence="3" id="KW-1185">Reference proteome</keyword>
<dbReference type="Proteomes" id="UP000198287">
    <property type="component" value="Unassembled WGS sequence"/>
</dbReference>
<dbReference type="OrthoDB" id="7701249at2759"/>
<proteinExistence type="predicted"/>
<comment type="caution">
    <text evidence="2">The sequence shown here is derived from an EMBL/GenBank/DDBJ whole genome shotgun (WGS) entry which is preliminary data.</text>
</comment>
<dbReference type="PANTHER" id="PTHR34239">
    <property type="entry name" value="APPLE DOMAIN-CONTAINING PROTEIN"/>
    <property type="match status" value="1"/>
</dbReference>
<gene>
    <name evidence="2" type="ORF">Fcan01_25141</name>
</gene>
<protein>
    <submittedName>
        <fullName evidence="2">Uncharacterized protein</fullName>
    </submittedName>
</protein>
<feature type="region of interest" description="Disordered" evidence="1">
    <location>
        <begin position="42"/>
        <end position="89"/>
    </location>
</feature>
<evidence type="ECO:0000313" key="2">
    <source>
        <dbReference type="EMBL" id="OXA40055.1"/>
    </source>
</evidence>
<dbReference type="PANTHER" id="PTHR34239:SF2">
    <property type="entry name" value="TRANSPOSABLE ELEMENT P TRANSPOSASE_THAP9 CONSERVED DOMAIN-CONTAINING PROTEIN"/>
    <property type="match status" value="1"/>
</dbReference>
<sequence>MADSGSSNALEDISKCIKRHDEALEALKEVLSILKKLAETVGGDNNQPIKKADWSLGLSDDENDQIDEDSDANKIINDGDNEESEDPNGELDELLKDVEKSIEFGPALLPNVMNAEIWRQLPSQAKVLDIKQQQIQEVISLGLSSLASIANTVAMNKGQMDIVDSVVKQSLDGANLLGDLFQSISGRRRYDLKKFLNPEYSGICSAQLPGSEWLFGADLAENLKSSKATSSLMRNTMNKTMRYTPYSNPRQSNYNQGARPSTSLNWNRPFYNQQSRGNGQHQRFERRPQGSFRFQTPGSFQSQRLGIPEILVSPALEVIKFHLSQFLSKSMSPHQESILLMIFL</sequence>
<feature type="compositionally biased region" description="Acidic residues" evidence="1">
    <location>
        <begin position="79"/>
        <end position="89"/>
    </location>
</feature>
<accession>A0A226D3B9</accession>
<feature type="compositionally biased region" description="Acidic residues" evidence="1">
    <location>
        <begin position="59"/>
        <end position="70"/>
    </location>
</feature>
<dbReference type="AlphaFoldDB" id="A0A226D3B9"/>
<reference evidence="2 3" key="1">
    <citation type="submission" date="2015-12" db="EMBL/GenBank/DDBJ databases">
        <title>The genome of Folsomia candida.</title>
        <authorList>
            <person name="Faddeeva A."/>
            <person name="Derks M.F."/>
            <person name="Anvar Y."/>
            <person name="Smit S."/>
            <person name="Van Straalen N."/>
            <person name="Roelofs D."/>
        </authorList>
    </citation>
    <scope>NUCLEOTIDE SEQUENCE [LARGE SCALE GENOMIC DNA]</scope>
    <source>
        <strain evidence="2 3">VU population</strain>
        <tissue evidence="2">Whole body</tissue>
    </source>
</reference>
<name>A0A226D3B9_FOLCA</name>
<evidence type="ECO:0000313" key="3">
    <source>
        <dbReference type="Proteomes" id="UP000198287"/>
    </source>
</evidence>